<dbReference type="AlphaFoldDB" id="A0AAE2CV48"/>
<dbReference type="InterPro" id="IPR034568">
    <property type="entry name" value="MED30"/>
</dbReference>
<protein>
    <submittedName>
        <fullName evidence="2">Mediator of RNA polymerase II transcription subunit</fullName>
    </submittedName>
</protein>
<feature type="region of interest" description="Disordered" evidence="1">
    <location>
        <begin position="63"/>
        <end position="112"/>
    </location>
</feature>
<evidence type="ECO:0000313" key="3">
    <source>
        <dbReference type="Proteomes" id="UP001293254"/>
    </source>
</evidence>
<dbReference type="Proteomes" id="UP001293254">
    <property type="component" value="Unassembled WGS sequence"/>
</dbReference>
<reference evidence="2" key="1">
    <citation type="submission" date="2020-06" db="EMBL/GenBank/DDBJ databases">
        <authorList>
            <person name="Li T."/>
            <person name="Hu X."/>
            <person name="Zhang T."/>
            <person name="Song X."/>
            <person name="Zhang H."/>
            <person name="Dai N."/>
            <person name="Sheng W."/>
            <person name="Hou X."/>
            <person name="Wei L."/>
        </authorList>
    </citation>
    <scope>NUCLEOTIDE SEQUENCE</scope>
    <source>
        <strain evidence="2">3651</strain>
        <tissue evidence="2">Leaf</tissue>
    </source>
</reference>
<dbReference type="PANTHER" id="PTHR36406:SF2">
    <property type="entry name" value="MEDIATOR OF RNA POLYMERASE II TRANSCRIPTION SUBUNIT 30"/>
    <property type="match status" value="1"/>
</dbReference>
<keyword evidence="3" id="KW-1185">Reference proteome</keyword>
<evidence type="ECO:0000313" key="2">
    <source>
        <dbReference type="EMBL" id="KAK4435741.1"/>
    </source>
</evidence>
<sequence>MEDKSATLSSSPTSSNHTTKTTQELAIQGQKHLEETIQAAFLILYAVNGELCHPNLWSTTAPPTTAATTSNAGGGSTSMTNGHQSNVDVLSDSSSSAPASASQSHSQHHNSFDFGGGALDEARLHYKSSVAALRSLLVVISNAKKVYFAVDSQNVLAFM</sequence>
<feature type="region of interest" description="Disordered" evidence="1">
    <location>
        <begin position="1"/>
        <end position="25"/>
    </location>
</feature>
<feature type="compositionally biased region" description="Low complexity" evidence="1">
    <location>
        <begin position="63"/>
        <end position="105"/>
    </location>
</feature>
<proteinExistence type="predicted"/>
<feature type="compositionally biased region" description="Low complexity" evidence="1">
    <location>
        <begin position="1"/>
        <end position="22"/>
    </location>
</feature>
<gene>
    <name evidence="2" type="ORF">Salat_0737600</name>
</gene>
<accession>A0AAE2CV48</accession>
<dbReference type="GO" id="GO:0016592">
    <property type="term" value="C:mediator complex"/>
    <property type="evidence" value="ECO:0007669"/>
    <property type="project" value="InterPro"/>
</dbReference>
<dbReference type="EMBL" id="JACGWO010000002">
    <property type="protein sequence ID" value="KAK4435741.1"/>
    <property type="molecule type" value="Genomic_DNA"/>
</dbReference>
<dbReference type="PANTHER" id="PTHR36406">
    <property type="entry name" value="MEDIATOR OF RNA POLYMERASE II TRANSCRIPTION SUBUNIT 30"/>
    <property type="match status" value="1"/>
</dbReference>
<comment type="caution">
    <text evidence="2">The sequence shown here is derived from an EMBL/GenBank/DDBJ whole genome shotgun (WGS) entry which is preliminary data.</text>
</comment>
<organism evidence="2 3">
    <name type="scientific">Sesamum alatum</name>
    <dbReference type="NCBI Taxonomy" id="300844"/>
    <lineage>
        <taxon>Eukaryota</taxon>
        <taxon>Viridiplantae</taxon>
        <taxon>Streptophyta</taxon>
        <taxon>Embryophyta</taxon>
        <taxon>Tracheophyta</taxon>
        <taxon>Spermatophyta</taxon>
        <taxon>Magnoliopsida</taxon>
        <taxon>eudicotyledons</taxon>
        <taxon>Gunneridae</taxon>
        <taxon>Pentapetalae</taxon>
        <taxon>asterids</taxon>
        <taxon>lamiids</taxon>
        <taxon>Lamiales</taxon>
        <taxon>Pedaliaceae</taxon>
        <taxon>Sesamum</taxon>
    </lineage>
</organism>
<evidence type="ECO:0000256" key="1">
    <source>
        <dbReference type="SAM" id="MobiDB-lite"/>
    </source>
</evidence>
<name>A0AAE2CV48_9LAMI</name>
<reference evidence="2" key="2">
    <citation type="journal article" date="2024" name="Plant">
        <title>Genomic evolution and insights into agronomic trait innovations of Sesamum species.</title>
        <authorList>
            <person name="Miao H."/>
            <person name="Wang L."/>
            <person name="Qu L."/>
            <person name="Liu H."/>
            <person name="Sun Y."/>
            <person name="Le M."/>
            <person name="Wang Q."/>
            <person name="Wei S."/>
            <person name="Zheng Y."/>
            <person name="Lin W."/>
            <person name="Duan Y."/>
            <person name="Cao H."/>
            <person name="Xiong S."/>
            <person name="Wang X."/>
            <person name="Wei L."/>
            <person name="Li C."/>
            <person name="Ma Q."/>
            <person name="Ju M."/>
            <person name="Zhao R."/>
            <person name="Li G."/>
            <person name="Mu C."/>
            <person name="Tian Q."/>
            <person name="Mei H."/>
            <person name="Zhang T."/>
            <person name="Gao T."/>
            <person name="Zhang H."/>
        </authorList>
    </citation>
    <scope>NUCLEOTIDE SEQUENCE</scope>
    <source>
        <strain evidence="2">3651</strain>
    </source>
</reference>